<dbReference type="AlphaFoldDB" id="I8UII1"/>
<feature type="chain" id="PRO_5003715020" description="Gram-positive cocci surface proteins LPxTG domain-containing protein" evidence="2">
    <location>
        <begin position="28"/>
        <end position="261"/>
    </location>
</feature>
<name>I8UII1_9BACL</name>
<comment type="caution">
    <text evidence="3">The sequence shown here is derived from an EMBL/GenBank/DDBJ whole genome shotgun (WGS) entry which is preliminary data.</text>
</comment>
<proteinExistence type="predicted"/>
<dbReference type="RefSeq" id="WP_007200895.1">
    <property type="nucleotide sequence ID" value="NZ_AKKV01000020.1"/>
</dbReference>
<gene>
    <name evidence="3" type="ORF">A374_03979</name>
</gene>
<protein>
    <recommendedName>
        <fullName evidence="5">Gram-positive cocci surface proteins LPxTG domain-containing protein</fullName>
    </recommendedName>
</protein>
<sequence>MNLKRFAMTTMLASSLFAGMNSTSASAAAPDLSVPVEAQTYADEHFKEDVMNLIKTDDPSLYHLKDNDHLRFSKLFPVFQFTLSPNNGNGLEKLDAYYSVIYQDDQPANIISTFQNKEKKFALAGIGGGKDIAEGIDQQSEDKPFMIVKESTSDSWFKLSDNTLYPIDSSAKRKISSSMPFKDFQQKLFAEKSHTVSPVNDTPGKEYAHVGGGGYNNLDGKKQSQDKALDRTMIYSIGSLLIGLAGSSYLIYRSRKKSLKN</sequence>
<dbReference type="EMBL" id="AKKV01000020">
    <property type="protein sequence ID" value="EIT86700.1"/>
    <property type="molecule type" value="Genomic_DNA"/>
</dbReference>
<dbReference type="OrthoDB" id="2840682at2"/>
<accession>I8UII1</accession>
<keyword evidence="4" id="KW-1185">Reference proteome</keyword>
<keyword evidence="1" id="KW-0812">Transmembrane</keyword>
<dbReference type="Proteomes" id="UP000004080">
    <property type="component" value="Unassembled WGS sequence"/>
</dbReference>
<evidence type="ECO:0000256" key="2">
    <source>
        <dbReference type="SAM" id="SignalP"/>
    </source>
</evidence>
<reference evidence="3 4" key="1">
    <citation type="journal article" date="2012" name="J. Bacteriol.">
        <title>Genome of Bacillus macauensis ZFHKF-1, a Long-Chain-Forming Bacterium.</title>
        <authorList>
            <person name="Cai L."/>
            <person name="Zhang T."/>
        </authorList>
    </citation>
    <scope>NUCLEOTIDE SEQUENCE [LARGE SCALE GENOMIC DNA]</scope>
    <source>
        <strain evidence="3 4">ZFHKF-1</strain>
    </source>
</reference>
<organism evidence="3 4">
    <name type="scientific">Fictibacillus macauensis ZFHKF-1</name>
    <dbReference type="NCBI Taxonomy" id="1196324"/>
    <lineage>
        <taxon>Bacteria</taxon>
        <taxon>Bacillati</taxon>
        <taxon>Bacillota</taxon>
        <taxon>Bacilli</taxon>
        <taxon>Bacillales</taxon>
        <taxon>Fictibacillaceae</taxon>
        <taxon>Fictibacillus</taxon>
    </lineage>
</organism>
<evidence type="ECO:0000313" key="4">
    <source>
        <dbReference type="Proteomes" id="UP000004080"/>
    </source>
</evidence>
<evidence type="ECO:0000313" key="3">
    <source>
        <dbReference type="EMBL" id="EIT86700.1"/>
    </source>
</evidence>
<feature type="signal peptide" evidence="2">
    <location>
        <begin position="1"/>
        <end position="27"/>
    </location>
</feature>
<keyword evidence="1" id="KW-1133">Transmembrane helix</keyword>
<dbReference type="eggNOG" id="ENOG502ZDV4">
    <property type="taxonomic scope" value="Bacteria"/>
</dbReference>
<evidence type="ECO:0000256" key="1">
    <source>
        <dbReference type="SAM" id="Phobius"/>
    </source>
</evidence>
<keyword evidence="2" id="KW-0732">Signal</keyword>
<dbReference type="PATRIC" id="fig|1196324.3.peg.806"/>
<feature type="transmembrane region" description="Helical" evidence="1">
    <location>
        <begin position="233"/>
        <end position="252"/>
    </location>
</feature>
<keyword evidence="1" id="KW-0472">Membrane</keyword>
<evidence type="ECO:0008006" key="5">
    <source>
        <dbReference type="Google" id="ProtNLM"/>
    </source>
</evidence>